<evidence type="ECO:0000259" key="1">
    <source>
        <dbReference type="Pfam" id="PF04459"/>
    </source>
</evidence>
<dbReference type="SUPFAM" id="SSF50156">
    <property type="entry name" value="PDZ domain-like"/>
    <property type="match status" value="1"/>
</dbReference>
<dbReference type="InterPro" id="IPR007549">
    <property type="entry name" value="DUF512"/>
</dbReference>
<evidence type="ECO:0000259" key="3">
    <source>
        <dbReference type="Pfam" id="PF19238"/>
    </source>
</evidence>
<dbReference type="InterPro" id="IPR058240">
    <property type="entry name" value="rSAM_sf"/>
</dbReference>
<name>A0A6A7K9E1_9FIRM</name>
<organism evidence="4 5">
    <name type="scientific">Alkalibaculum sporogenes</name>
    <dbReference type="NCBI Taxonomy" id="2655001"/>
    <lineage>
        <taxon>Bacteria</taxon>
        <taxon>Bacillati</taxon>
        <taxon>Bacillota</taxon>
        <taxon>Clostridia</taxon>
        <taxon>Eubacteriales</taxon>
        <taxon>Eubacteriaceae</taxon>
        <taxon>Alkalibaculum</taxon>
    </lineage>
</organism>
<feature type="domain" description="PDZ" evidence="2">
    <location>
        <begin position="19"/>
        <end position="59"/>
    </location>
</feature>
<evidence type="ECO:0000313" key="4">
    <source>
        <dbReference type="EMBL" id="MPW26012.1"/>
    </source>
</evidence>
<reference evidence="4 5" key="1">
    <citation type="submission" date="2019-10" db="EMBL/GenBank/DDBJ databases">
        <title>Alkalibaculum tamaniensis sp.nov., a new alkaliphilic acetogen, isolated on methoxylated aromatics from a mud volcano.</title>
        <authorList>
            <person name="Khomyakova M.A."/>
            <person name="Merkel A.Y."/>
            <person name="Bonch-Osmolovskaya E.A."/>
            <person name="Slobodkin A.I."/>
        </authorList>
    </citation>
    <scope>NUCLEOTIDE SEQUENCE [LARGE SCALE GENOMIC DNA]</scope>
    <source>
        <strain evidence="4 5">M08DMB</strain>
    </source>
</reference>
<accession>A0A6A7K9E1</accession>
<dbReference type="SUPFAM" id="SSF102114">
    <property type="entry name" value="Radical SAM enzymes"/>
    <property type="match status" value="1"/>
</dbReference>
<protein>
    <submittedName>
        <fullName evidence="4">DUF512 domain-containing protein</fullName>
    </submittedName>
</protein>
<dbReference type="Pfam" id="PF17820">
    <property type="entry name" value="PDZ_6"/>
    <property type="match status" value="1"/>
</dbReference>
<dbReference type="EMBL" id="WHNX01000013">
    <property type="protein sequence ID" value="MPW26012.1"/>
    <property type="molecule type" value="Genomic_DNA"/>
</dbReference>
<feature type="domain" description="DUF512" evidence="1">
    <location>
        <begin position="234"/>
        <end position="435"/>
    </location>
</feature>
<comment type="caution">
    <text evidence="4">The sequence shown here is derived from an EMBL/GenBank/DDBJ whole genome shotgun (WGS) entry which is preliminary data.</text>
</comment>
<evidence type="ECO:0000259" key="2">
    <source>
        <dbReference type="Pfam" id="PF17820"/>
    </source>
</evidence>
<dbReference type="InterPro" id="IPR041489">
    <property type="entry name" value="PDZ_6"/>
</dbReference>
<gene>
    <name evidence="4" type="ORF">GC105_09435</name>
</gene>
<dbReference type="Pfam" id="PF19238">
    <property type="entry name" value="Radical_SAM_2"/>
    <property type="match status" value="1"/>
</dbReference>
<dbReference type="Pfam" id="PF04459">
    <property type="entry name" value="DUF512"/>
    <property type="match status" value="1"/>
</dbReference>
<dbReference type="InterPro" id="IPR013785">
    <property type="entry name" value="Aldolase_TIM"/>
</dbReference>
<evidence type="ECO:0000313" key="5">
    <source>
        <dbReference type="Proteomes" id="UP000440004"/>
    </source>
</evidence>
<dbReference type="AlphaFoldDB" id="A0A6A7K9E1"/>
<dbReference type="InterPro" id="IPR045375">
    <property type="entry name" value="Put_radical_SAM-like_N"/>
</dbReference>
<dbReference type="InterPro" id="IPR036034">
    <property type="entry name" value="PDZ_sf"/>
</dbReference>
<feature type="domain" description="Putative radical SAM N-terminal" evidence="3">
    <location>
        <begin position="81"/>
        <end position="231"/>
    </location>
</feature>
<proteinExistence type="predicted"/>
<dbReference type="RefSeq" id="WP_152804279.1">
    <property type="nucleotide sequence ID" value="NZ_WHNX01000013.1"/>
</dbReference>
<sequence length="448" mass="52337">MILYIKIKLKGGQMKYDIIIEEIEENSIAEELGIEPGDILLSVNDKKPKDILEYRYLTDEEFLIIEIQKKNGQIWQLDIEKDYDENIGIVFVEEIIDKPKSCHNNCVFCFINQLPKGMRESLYFKDDDTRLSFLHGNYVTLTNLSEDDINRIIEYRIQPINISVHTTNPELRISMLNNKKASNINILLKRFQVNKISMNIQIVLVPDYNDRKELDRTLNDLTKLYPYVNSISVVPVGLTKHRDNLIEIRSFTKEECFELVAQIENIQNEMIKKYSRHVVYPSDEFFIKGKKEIPISSYYEEFSQLENGVGMVSLFLQQCYDTLNNHYINTKPKKITIVTGDLVFNYINKVTTIVMKKYPEIDIKIIKIFNNFFGNEITVAGLITATDIIDQIKDYSLVGEVLFPNSMLRHEQDMFLDNISVEQVSEILNLNMIPMEIDGKKFIEKLLY</sequence>
<dbReference type="Proteomes" id="UP000440004">
    <property type="component" value="Unassembled WGS sequence"/>
</dbReference>
<keyword evidence="5" id="KW-1185">Reference proteome</keyword>
<dbReference type="Gene3D" id="3.20.20.70">
    <property type="entry name" value="Aldolase class I"/>
    <property type="match status" value="1"/>
</dbReference>
<dbReference type="Gene3D" id="2.30.42.10">
    <property type="match status" value="1"/>
</dbReference>